<dbReference type="AlphaFoldDB" id="F7NML7"/>
<dbReference type="InterPro" id="IPR026870">
    <property type="entry name" value="Zinc_ribbon_dom"/>
</dbReference>
<name>F7NML7_9FIRM</name>
<reference evidence="2 3" key="1">
    <citation type="journal article" date="2011" name="EMBO J.">
        <title>Structural diversity of bacterial flagellar motors.</title>
        <authorList>
            <person name="Chen S."/>
            <person name="Beeby M."/>
            <person name="Murphy G.E."/>
            <person name="Leadbetter J.R."/>
            <person name="Hendrixson D.R."/>
            <person name="Briegel A."/>
            <person name="Li Z."/>
            <person name="Shi J."/>
            <person name="Tocheva E.I."/>
            <person name="Muller A."/>
            <person name="Dobro M.J."/>
            <person name="Jensen G.J."/>
        </authorList>
    </citation>
    <scope>NUCLEOTIDE SEQUENCE [LARGE SCALE GENOMIC DNA]</scope>
    <source>
        <strain evidence="2 3">DSM 6540</strain>
    </source>
</reference>
<dbReference type="EMBL" id="AFGF01000178">
    <property type="protein sequence ID" value="EGO62709.1"/>
    <property type="molecule type" value="Genomic_DNA"/>
</dbReference>
<proteinExistence type="predicted"/>
<feature type="domain" description="Zinc-ribbon" evidence="1">
    <location>
        <begin position="2"/>
        <end position="24"/>
    </location>
</feature>
<evidence type="ECO:0000313" key="2">
    <source>
        <dbReference type="EMBL" id="EGO62709.1"/>
    </source>
</evidence>
<evidence type="ECO:0000259" key="1">
    <source>
        <dbReference type="Pfam" id="PF13240"/>
    </source>
</evidence>
<dbReference type="Pfam" id="PF13240">
    <property type="entry name" value="Zn_Ribbon_1"/>
    <property type="match status" value="1"/>
</dbReference>
<protein>
    <recommendedName>
        <fullName evidence="1">Zinc-ribbon domain-containing protein</fullName>
    </recommendedName>
</protein>
<comment type="caution">
    <text evidence="2">The sequence shown here is derived from an EMBL/GenBank/DDBJ whole genome shotgun (WGS) entry which is preliminary data.</text>
</comment>
<sequence>MFCSFCGVRLAPEAKFCHQCGAAVQAPPAAGADYRHCRVTLVQVGEKWSLFGKEIFEFRAVQDDGVIVAASDKITLTGFEYEGPSEKNKKHQAALDRLTTKLYESGWQKTKDKPGKWYELVFQQPVS</sequence>
<organism evidence="2 3">
    <name type="scientific">Acetonema longum DSM 6540</name>
    <dbReference type="NCBI Taxonomy" id="1009370"/>
    <lineage>
        <taxon>Bacteria</taxon>
        <taxon>Bacillati</taxon>
        <taxon>Bacillota</taxon>
        <taxon>Negativicutes</taxon>
        <taxon>Acetonemataceae</taxon>
        <taxon>Acetonema</taxon>
    </lineage>
</organism>
<gene>
    <name evidence="2" type="ORF">ALO_16741</name>
</gene>
<accession>F7NML7</accession>
<dbReference type="eggNOG" id="ENOG50345Y4">
    <property type="taxonomic scope" value="Bacteria"/>
</dbReference>
<evidence type="ECO:0000313" key="3">
    <source>
        <dbReference type="Proteomes" id="UP000003240"/>
    </source>
</evidence>
<keyword evidence="3" id="KW-1185">Reference proteome</keyword>
<dbReference type="Proteomes" id="UP000003240">
    <property type="component" value="Unassembled WGS sequence"/>
</dbReference>
<dbReference type="RefSeq" id="WP_004097826.1">
    <property type="nucleotide sequence ID" value="NZ_AFGF01000178.1"/>
</dbReference>
<dbReference type="OrthoDB" id="1684902at2"/>